<dbReference type="InterPro" id="IPR039857">
    <property type="entry name" value="Ift122/121"/>
</dbReference>
<evidence type="ECO:0000256" key="10">
    <source>
        <dbReference type="SAM" id="Coils"/>
    </source>
</evidence>
<evidence type="ECO:0000259" key="11">
    <source>
        <dbReference type="Pfam" id="PF23145"/>
    </source>
</evidence>
<dbReference type="Gene3D" id="1.25.40.470">
    <property type="match status" value="1"/>
</dbReference>
<keyword evidence="2" id="KW-0963">Cytoplasm</keyword>
<feature type="coiled-coil region" evidence="10">
    <location>
        <begin position="1197"/>
        <end position="1224"/>
    </location>
</feature>
<keyword evidence="5" id="KW-0970">Cilium biogenesis/degradation</keyword>
<keyword evidence="3 9" id="KW-0853">WD repeat</keyword>
<dbReference type="GO" id="GO:0061512">
    <property type="term" value="P:protein localization to cilium"/>
    <property type="evidence" value="ECO:0007669"/>
    <property type="project" value="TreeGrafter"/>
</dbReference>
<dbReference type="InterPro" id="IPR056158">
    <property type="entry name" value="Beta-prop_IFT121_2nd"/>
</dbReference>
<dbReference type="SUPFAM" id="SSF48452">
    <property type="entry name" value="TPR-like"/>
    <property type="match status" value="1"/>
</dbReference>
<dbReference type="GO" id="GO:0035721">
    <property type="term" value="P:intraciliary retrograde transport"/>
    <property type="evidence" value="ECO:0007669"/>
    <property type="project" value="TreeGrafter"/>
</dbReference>
<feature type="domain" description="IFT121-like TPR repeats" evidence="14">
    <location>
        <begin position="1103"/>
        <end position="1185"/>
    </location>
</feature>
<dbReference type="InterPro" id="IPR057361">
    <property type="entry name" value="TPR_WDR35"/>
</dbReference>
<dbReference type="Proteomes" id="UP000070412">
    <property type="component" value="Unassembled WGS sequence"/>
</dbReference>
<reference evidence="16" key="3">
    <citation type="submission" date="2022-06" db="UniProtKB">
        <authorList>
            <consortium name="EnsemblMetazoa"/>
        </authorList>
    </citation>
    <scope>IDENTIFICATION</scope>
</reference>
<dbReference type="PIRSF" id="PIRSF037536">
    <property type="entry name" value="WD_repeat_p35"/>
    <property type="match status" value="1"/>
</dbReference>
<evidence type="ECO:0000256" key="1">
    <source>
        <dbReference type="ARBA" id="ARBA00004120"/>
    </source>
</evidence>
<evidence type="ECO:0000256" key="3">
    <source>
        <dbReference type="ARBA" id="ARBA00022574"/>
    </source>
</evidence>
<dbReference type="SUPFAM" id="SSF50978">
    <property type="entry name" value="WD40 repeat-like"/>
    <property type="match status" value="2"/>
</dbReference>
<dbReference type="Pfam" id="PF23145">
    <property type="entry name" value="Zf_2nd_IFT121"/>
    <property type="match status" value="1"/>
</dbReference>
<evidence type="ECO:0000313" key="16">
    <source>
        <dbReference type="EnsemblMetazoa" id="KAF7490563.1"/>
    </source>
</evidence>
<dbReference type="Pfam" id="PF25170">
    <property type="entry name" value="TPR_WDR35"/>
    <property type="match status" value="1"/>
</dbReference>
<gene>
    <name evidence="15" type="ORF">SSS_2418</name>
</gene>
<feature type="repeat" description="WD" evidence="9">
    <location>
        <begin position="71"/>
        <end position="102"/>
    </location>
</feature>
<dbReference type="SMART" id="SM00320">
    <property type="entry name" value="WD40"/>
    <property type="match status" value="4"/>
</dbReference>
<evidence type="ECO:0000256" key="4">
    <source>
        <dbReference type="ARBA" id="ARBA00022737"/>
    </source>
</evidence>
<organism evidence="15">
    <name type="scientific">Sarcoptes scabiei</name>
    <name type="common">Itch mite</name>
    <name type="synonym">Acarus scabiei</name>
    <dbReference type="NCBI Taxonomy" id="52283"/>
    <lineage>
        <taxon>Eukaryota</taxon>
        <taxon>Metazoa</taxon>
        <taxon>Ecdysozoa</taxon>
        <taxon>Arthropoda</taxon>
        <taxon>Chelicerata</taxon>
        <taxon>Arachnida</taxon>
        <taxon>Acari</taxon>
        <taxon>Acariformes</taxon>
        <taxon>Sarcoptiformes</taxon>
        <taxon>Astigmata</taxon>
        <taxon>Psoroptidia</taxon>
        <taxon>Sarcoptoidea</taxon>
        <taxon>Sarcoptidae</taxon>
        <taxon>Sarcoptinae</taxon>
        <taxon>Sarcoptes</taxon>
    </lineage>
</organism>
<keyword evidence="4" id="KW-0677">Repeat</keyword>
<keyword evidence="8" id="KW-0966">Cell projection</keyword>
<proteinExistence type="predicted"/>
<dbReference type="InterPro" id="IPR057979">
    <property type="entry name" value="TPR_IFT121"/>
</dbReference>
<evidence type="ECO:0000256" key="8">
    <source>
        <dbReference type="ARBA" id="ARBA00023273"/>
    </source>
</evidence>
<feature type="domain" description="IFT121-like zinc finger" evidence="11">
    <location>
        <begin position="1268"/>
        <end position="1309"/>
    </location>
</feature>
<keyword evidence="17" id="KW-1185">Reference proteome</keyword>
<comment type="subcellular location">
    <subcellularLocation>
        <location evidence="1">Cytoplasm</location>
        <location evidence="1">Cytoskeleton</location>
        <location evidence="1">Cilium basal body</location>
    </subcellularLocation>
</comment>
<keyword evidence="7" id="KW-0206">Cytoskeleton</keyword>
<keyword evidence="10" id="KW-0175">Coiled coil</keyword>
<dbReference type="InterPro" id="IPR015943">
    <property type="entry name" value="WD40/YVTN_repeat-like_dom_sf"/>
</dbReference>
<keyword evidence="6" id="KW-0969">Cilium</keyword>
<dbReference type="PANTHER" id="PTHR12764">
    <property type="entry name" value="WD REPEAT DOMAIN-RELATED"/>
    <property type="match status" value="1"/>
</dbReference>
<dbReference type="InterPro" id="IPR056159">
    <property type="entry name" value="Beta-prop_IFT121_TULP_N"/>
</dbReference>
<evidence type="ECO:0000313" key="17">
    <source>
        <dbReference type="Proteomes" id="UP000070412"/>
    </source>
</evidence>
<reference evidence="15" key="2">
    <citation type="submission" date="2020-01" db="EMBL/GenBank/DDBJ databases">
        <authorList>
            <person name="Korhonen P.K.K."/>
            <person name="Guangxu M.G."/>
            <person name="Wang T.W."/>
            <person name="Stroehlein A.J.S."/>
            <person name="Young N.D."/>
            <person name="Ang C.-S.A."/>
            <person name="Fernando D.W.F."/>
            <person name="Lu H.L."/>
            <person name="Taylor S.T."/>
            <person name="Ehtesham M.E.M."/>
            <person name="Najaraj S.H.N."/>
            <person name="Harsha G.H.G."/>
            <person name="Madugundu A.M."/>
            <person name="Renuse S.R."/>
            <person name="Holt D.H."/>
            <person name="Pandey A.P."/>
            <person name="Papenfuss A.P."/>
            <person name="Gasser R.B.G."/>
            <person name="Fischer K.F."/>
        </authorList>
    </citation>
    <scope>NUCLEOTIDE SEQUENCE</scope>
    <source>
        <strain evidence="15">SSS_KF_BRIS2020</strain>
    </source>
</reference>
<evidence type="ECO:0000256" key="7">
    <source>
        <dbReference type="ARBA" id="ARBA00023212"/>
    </source>
</evidence>
<accession>A0A834R661</accession>
<evidence type="ECO:0000259" key="14">
    <source>
        <dbReference type="Pfam" id="PF25768"/>
    </source>
</evidence>
<feature type="domain" description="IFT121/TULP4 N-terminal" evidence="13">
    <location>
        <begin position="1"/>
        <end position="331"/>
    </location>
</feature>
<dbReference type="InterPro" id="IPR011990">
    <property type="entry name" value="TPR-like_helical_dom_sf"/>
</dbReference>
<dbReference type="InterPro" id="IPR036322">
    <property type="entry name" value="WD40_repeat_dom_sf"/>
</dbReference>
<dbReference type="InterPro" id="IPR017233">
    <property type="entry name" value="WDR35"/>
</dbReference>
<dbReference type="GO" id="GO:1905515">
    <property type="term" value="P:non-motile cilium assembly"/>
    <property type="evidence" value="ECO:0007669"/>
    <property type="project" value="TreeGrafter"/>
</dbReference>
<dbReference type="OrthoDB" id="10260567at2759"/>
<feature type="domain" description="IFT121 second beta-propeller" evidence="12">
    <location>
        <begin position="453"/>
        <end position="662"/>
    </location>
</feature>
<reference evidence="17" key="1">
    <citation type="journal article" date="2020" name="PLoS Negl. Trop. Dis.">
        <title>High-quality nuclear genome for Sarcoptes scabiei-A critical resource for a neglected parasite.</title>
        <authorList>
            <person name="Korhonen P.K."/>
            <person name="Gasser R.B."/>
            <person name="Ma G."/>
            <person name="Wang T."/>
            <person name="Stroehlein A.J."/>
            <person name="Young N.D."/>
            <person name="Ang C.S."/>
            <person name="Fernando D.D."/>
            <person name="Lu H.C."/>
            <person name="Taylor S."/>
            <person name="Reynolds S.L."/>
            <person name="Mofiz E."/>
            <person name="Najaraj S.H."/>
            <person name="Gowda H."/>
            <person name="Madugundu A."/>
            <person name="Renuse S."/>
            <person name="Holt D."/>
            <person name="Pandey A."/>
            <person name="Papenfuss A.T."/>
            <person name="Fischer K."/>
        </authorList>
    </citation>
    <scope>NUCLEOTIDE SEQUENCE [LARGE SCALE GENOMIC DNA]</scope>
</reference>
<name>A0A834R661_SARSC</name>
<evidence type="ECO:0000256" key="9">
    <source>
        <dbReference type="PROSITE-ProRule" id="PRU00221"/>
    </source>
</evidence>
<evidence type="ECO:0000259" key="13">
    <source>
        <dbReference type="Pfam" id="PF24797"/>
    </source>
</evidence>
<dbReference type="InterPro" id="IPR001680">
    <property type="entry name" value="WD40_rpt"/>
</dbReference>
<dbReference type="EnsemblMetazoa" id="SSS_2418s_mrna">
    <property type="protein sequence ID" value="KAF7490563.1"/>
    <property type="gene ID" value="SSS_2418"/>
</dbReference>
<dbReference type="Pfam" id="PF24797">
    <property type="entry name" value="Beta-prop_WDR35_TULP_N"/>
    <property type="match status" value="1"/>
</dbReference>
<evidence type="ECO:0000256" key="5">
    <source>
        <dbReference type="ARBA" id="ARBA00022794"/>
    </source>
</evidence>
<dbReference type="Pfam" id="PF23390">
    <property type="entry name" value="Beta-prop_WDR35_2nd"/>
    <property type="match status" value="1"/>
</dbReference>
<evidence type="ECO:0000313" key="15">
    <source>
        <dbReference type="EMBL" id="KAF7490563.1"/>
    </source>
</evidence>
<protein>
    <submittedName>
        <fullName evidence="15">WD repeat-containing protein 35</fullName>
    </submittedName>
</protein>
<dbReference type="GO" id="GO:0030991">
    <property type="term" value="C:intraciliary transport particle A"/>
    <property type="evidence" value="ECO:0007669"/>
    <property type="project" value="TreeGrafter"/>
</dbReference>
<evidence type="ECO:0000259" key="12">
    <source>
        <dbReference type="Pfam" id="PF23390"/>
    </source>
</evidence>
<dbReference type="PANTHER" id="PTHR12764:SF5">
    <property type="entry name" value="LD29485P"/>
    <property type="match status" value="1"/>
</dbReference>
<dbReference type="EMBL" id="WVUK01000062">
    <property type="protein sequence ID" value="KAF7490563.1"/>
    <property type="molecule type" value="Genomic_DNA"/>
</dbReference>
<dbReference type="PROSITE" id="PS50082">
    <property type="entry name" value="WD_REPEATS_2"/>
    <property type="match status" value="1"/>
</dbReference>
<dbReference type="GO" id="GO:0097730">
    <property type="term" value="C:non-motile cilium"/>
    <property type="evidence" value="ECO:0007669"/>
    <property type="project" value="TreeGrafter"/>
</dbReference>
<evidence type="ECO:0000256" key="2">
    <source>
        <dbReference type="ARBA" id="ARBA00022490"/>
    </source>
</evidence>
<dbReference type="Gene3D" id="2.130.10.10">
    <property type="entry name" value="YVTN repeat-like/Quinoprotein amine dehydrogenase"/>
    <property type="match status" value="2"/>
</dbReference>
<dbReference type="InterPro" id="IPR056170">
    <property type="entry name" value="Znf_IFT121-like"/>
</dbReference>
<dbReference type="Pfam" id="PF25768">
    <property type="entry name" value="TPR_IFT121"/>
    <property type="match status" value="1"/>
</dbReference>
<evidence type="ECO:0000256" key="6">
    <source>
        <dbReference type="ARBA" id="ARBA00023069"/>
    </source>
</evidence>
<sequence>MFIYLNKKILIPNFNRVRSIAWSFEHEFIACGGENGMLKVIKLENSLPIKTTTKSANKTDSSKNLAINQTLECHKTTVENVCWNEKFQKLISSDASGTIVVWIYYKDSWYEEMVNNRQRSQVTGMAWTYEGTKICIVYGDGAIIAGSVDGSRLWGKEIKSINLNKVEWSPDGRIILIGTKDPEIHVFDCSGNFLTKMLWNLELKTSPSQLIGIKWFKNNNTLKRPLLIALDKGQIQLFRNHSDDKPRKLNAKMRITSVEWNYLGEMFAVTGMQNINENGASGRNLLKIYNNNAELLSMIKVPGNEIFDCSWAKHGLKLALAVDSSMYFVSLKPKLSWCLLTESLIFLHQQQQLDPKSNCPTIMKTLIFWELKTNKRYKRRLDNFVQMTSSQHYCCSVVRMIDDDGDGDKIDDVSIDNTINVGNGIGFLGTDTHSNRTIKPNLNDSFRKCKVNRLNLYNSVGTLIDSHLVNFEIEFCSMNSSTVVVTSKDSYQIWCFKSIYYPTSIIGSLKNSLAENLLNELSGISGDVRKDEVQRNEQIKPILIVTEANTRITCLTVSEKYFLIGLDSGVINQFLLPNGSCINKITIDNVPMQISLNRNSSKFSIIDRTSRLSIYDFDSSNEETLTEGKWIDFTLNDIWDFKWEIENNDLIVVAEKNKLIVIDLGAGTMKKNFKNNNNNGELDRESNIGNESDEDERNLFVMESKPFRGYLCEFRHLSIRTIQFDQLMIDIDTESNNIDIDDYFETNECSLVTNLKNLISKDSMTEAINYTLRQTRFPQLWSILGRESLLQQDIETAYLSMIKNKDYKGLQLIKRLNKFKDINLQRAEILAFINRFDEAEQIYLESDRADLALNMNKVIANYIKVDEFLQRYNFQHHHKEVEENNYRLGEFYSEHSNWTKAEEYFEKSNAYEKLIECYIHLEKFDSIVSLIDKINDVEYLQEIGRFLESVGDCDHSVQAYCKAGKYDMAVNVCINLGEWKTAMILAKQYQIFNLDEFLKKFSRSKSEENLIESIEFYRKANRIDDAIKVVVQIIDEHKTNKEIDMIMLKKFYVLIGILYCENRKQFERESSEYSGLNNLLSTDDSDYSDVNNGPSKNIKSIEDPWEGAEAYHLLLLCHRFIYQKDYRKALNPALHLQKYEEYLNQKQIYSLIAYISYKNDCFDICSKAFIKLEQSSSIEESEVNKSNTGYEILFETFQNTANENETKEKQKKHQQNQYEELAIEIFLKNPPDEQSESRINQLVNCSICSEPIPSYSVDCSKCQTKFTICMATGRSIIDSKRTWLCKFCNHHVLEEMIQSYKNCPLCHSKTN</sequence>